<evidence type="ECO:0000313" key="3">
    <source>
        <dbReference type="Proteomes" id="UP001501706"/>
    </source>
</evidence>
<dbReference type="EMBL" id="BAAAEN010000007">
    <property type="protein sequence ID" value="GAA0504697.1"/>
    <property type="molecule type" value="Genomic_DNA"/>
</dbReference>
<dbReference type="Proteomes" id="UP001501706">
    <property type="component" value="Unassembled WGS sequence"/>
</dbReference>
<proteinExistence type="predicted"/>
<dbReference type="RefSeq" id="WP_343927524.1">
    <property type="nucleotide sequence ID" value="NZ_BAAAEN010000007.1"/>
</dbReference>
<keyword evidence="3" id="KW-1185">Reference proteome</keyword>
<name>A0ABN1BSM1_9BURK</name>
<evidence type="ECO:0000313" key="2">
    <source>
        <dbReference type="EMBL" id="GAA0504697.1"/>
    </source>
</evidence>
<feature type="region of interest" description="Disordered" evidence="1">
    <location>
        <begin position="1"/>
        <end position="69"/>
    </location>
</feature>
<gene>
    <name evidence="2" type="ORF">GCM10009097_22000</name>
</gene>
<organism evidence="2 3">
    <name type="scientific">Pigmentiphaga daeguensis</name>
    <dbReference type="NCBI Taxonomy" id="414049"/>
    <lineage>
        <taxon>Bacteria</taxon>
        <taxon>Pseudomonadati</taxon>
        <taxon>Pseudomonadota</taxon>
        <taxon>Betaproteobacteria</taxon>
        <taxon>Burkholderiales</taxon>
        <taxon>Alcaligenaceae</taxon>
        <taxon>Pigmentiphaga</taxon>
    </lineage>
</organism>
<protein>
    <submittedName>
        <fullName evidence="2">Uncharacterized protein</fullName>
    </submittedName>
</protein>
<accession>A0ABN1BSM1</accession>
<comment type="caution">
    <text evidence="2">The sequence shown here is derived from an EMBL/GenBank/DDBJ whole genome shotgun (WGS) entry which is preliminary data.</text>
</comment>
<sequence length="69" mass="7917">MTKRRSYSVIDPNAKPTPARPPREFKPLTNDRAMQAALDRARAAQPPMSPLAGRAGQPREERFDDRWRD</sequence>
<feature type="compositionally biased region" description="Basic and acidic residues" evidence="1">
    <location>
        <begin position="57"/>
        <end position="69"/>
    </location>
</feature>
<evidence type="ECO:0000256" key="1">
    <source>
        <dbReference type="SAM" id="MobiDB-lite"/>
    </source>
</evidence>
<reference evidence="2 3" key="1">
    <citation type="journal article" date="2019" name="Int. J. Syst. Evol. Microbiol.">
        <title>The Global Catalogue of Microorganisms (GCM) 10K type strain sequencing project: providing services to taxonomists for standard genome sequencing and annotation.</title>
        <authorList>
            <consortium name="The Broad Institute Genomics Platform"/>
            <consortium name="The Broad Institute Genome Sequencing Center for Infectious Disease"/>
            <person name="Wu L."/>
            <person name="Ma J."/>
        </authorList>
    </citation>
    <scope>NUCLEOTIDE SEQUENCE [LARGE SCALE GENOMIC DNA]</scope>
    <source>
        <strain evidence="2 3">JCM 14330</strain>
    </source>
</reference>